<dbReference type="OrthoDB" id="7699847at2759"/>
<keyword evidence="3" id="KW-1185">Reference proteome</keyword>
<proteinExistence type="predicted"/>
<organism evidence="2 3">
    <name type="scientific">Ooceraea biroi</name>
    <name type="common">Clonal raider ant</name>
    <name type="synonym">Cerapachys biroi</name>
    <dbReference type="NCBI Taxonomy" id="2015173"/>
    <lineage>
        <taxon>Eukaryota</taxon>
        <taxon>Metazoa</taxon>
        <taxon>Ecdysozoa</taxon>
        <taxon>Arthropoda</taxon>
        <taxon>Hexapoda</taxon>
        <taxon>Insecta</taxon>
        <taxon>Pterygota</taxon>
        <taxon>Neoptera</taxon>
        <taxon>Endopterygota</taxon>
        <taxon>Hymenoptera</taxon>
        <taxon>Apocrita</taxon>
        <taxon>Aculeata</taxon>
        <taxon>Formicoidea</taxon>
        <taxon>Formicidae</taxon>
        <taxon>Dorylinae</taxon>
        <taxon>Ooceraea</taxon>
    </lineage>
</organism>
<dbReference type="Proteomes" id="UP000053097">
    <property type="component" value="Unassembled WGS sequence"/>
</dbReference>
<accession>A0A026VUW3</accession>
<protein>
    <recommendedName>
        <fullName evidence="1">Mutator-like transposase domain-containing protein</fullName>
    </recommendedName>
</protein>
<evidence type="ECO:0000259" key="1">
    <source>
        <dbReference type="Pfam" id="PF20700"/>
    </source>
</evidence>
<sequence>MWNEIHRTFDNHARGIKCPFKDWKLINSRRIGLRTQLFFKCQMCNFEANICSEPTKSNELDVNTAAVAGTVTMGIGYAQLEELCAAVNIPCMSEKTYIHNRENLLDDFQKTVMNSMKMEGELEK</sequence>
<feature type="domain" description="Mutator-like transposase" evidence="1">
    <location>
        <begin position="11"/>
        <end position="123"/>
    </location>
</feature>
<evidence type="ECO:0000313" key="3">
    <source>
        <dbReference type="Proteomes" id="UP000053097"/>
    </source>
</evidence>
<name>A0A026VUW3_OOCBI</name>
<dbReference type="Pfam" id="PF20700">
    <property type="entry name" value="Mutator"/>
    <property type="match status" value="1"/>
</dbReference>
<gene>
    <name evidence="2" type="ORF">X777_15663</name>
</gene>
<dbReference type="AlphaFoldDB" id="A0A026VUW3"/>
<dbReference type="EMBL" id="KK107803">
    <property type="protein sequence ID" value="EZA47578.1"/>
    <property type="molecule type" value="Genomic_DNA"/>
</dbReference>
<dbReference type="InterPro" id="IPR049012">
    <property type="entry name" value="Mutator_transp_dom"/>
</dbReference>
<reference evidence="2 3" key="1">
    <citation type="journal article" date="2014" name="Curr. Biol.">
        <title>The genome of the clonal raider ant Cerapachys biroi.</title>
        <authorList>
            <person name="Oxley P.R."/>
            <person name="Ji L."/>
            <person name="Fetter-Pruneda I."/>
            <person name="McKenzie S.K."/>
            <person name="Li C."/>
            <person name="Hu H."/>
            <person name="Zhang G."/>
            <person name="Kronauer D.J."/>
        </authorList>
    </citation>
    <scope>NUCLEOTIDE SEQUENCE [LARGE SCALE GENOMIC DNA]</scope>
</reference>
<evidence type="ECO:0000313" key="2">
    <source>
        <dbReference type="EMBL" id="EZA47578.1"/>
    </source>
</evidence>